<keyword evidence="3" id="KW-1185">Reference proteome</keyword>
<dbReference type="SUPFAM" id="SSF51126">
    <property type="entry name" value="Pectin lyase-like"/>
    <property type="match status" value="1"/>
</dbReference>
<evidence type="ECO:0000256" key="1">
    <source>
        <dbReference type="SAM" id="SignalP"/>
    </source>
</evidence>
<dbReference type="PROSITE" id="PS51257">
    <property type="entry name" value="PROKAR_LIPOPROTEIN"/>
    <property type="match status" value="1"/>
</dbReference>
<dbReference type="InterPro" id="IPR011050">
    <property type="entry name" value="Pectin_lyase_fold/virulence"/>
</dbReference>
<dbReference type="PANTHER" id="PTHR31683:SF18">
    <property type="entry name" value="PECTATE LYASE 21-RELATED"/>
    <property type="match status" value="1"/>
</dbReference>
<protein>
    <submittedName>
        <fullName evidence="2">Uncharacterized protein</fullName>
    </submittedName>
</protein>
<gene>
    <name evidence="2" type="ORF">BEMITA_LOCUS2673</name>
</gene>
<accession>A0A9P0A372</accession>
<proteinExistence type="predicted"/>
<dbReference type="Gene3D" id="2.160.20.10">
    <property type="entry name" value="Single-stranded right-handed beta-helix, Pectin lyase-like"/>
    <property type="match status" value="1"/>
</dbReference>
<dbReference type="KEGG" id="btab:109036890"/>
<reference evidence="2" key="1">
    <citation type="submission" date="2021-12" db="EMBL/GenBank/DDBJ databases">
        <authorList>
            <person name="King R."/>
        </authorList>
    </citation>
    <scope>NUCLEOTIDE SEQUENCE</scope>
</reference>
<dbReference type="GO" id="GO:0030570">
    <property type="term" value="F:pectate lyase activity"/>
    <property type="evidence" value="ECO:0007669"/>
    <property type="project" value="InterPro"/>
</dbReference>
<keyword evidence="1" id="KW-0732">Signal</keyword>
<evidence type="ECO:0000313" key="2">
    <source>
        <dbReference type="EMBL" id="CAH0383209.1"/>
    </source>
</evidence>
<name>A0A9P0A372_BEMTA</name>
<dbReference type="EMBL" id="OU963871">
    <property type="protein sequence ID" value="CAH0383209.1"/>
    <property type="molecule type" value="Genomic_DNA"/>
</dbReference>
<dbReference type="AlphaFoldDB" id="A0A9P0A372"/>
<dbReference type="InterPro" id="IPR045032">
    <property type="entry name" value="PEL"/>
</dbReference>
<organism evidence="2 3">
    <name type="scientific">Bemisia tabaci</name>
    <name type="common">Sweetpotato whitefly</name>
    <name type="synonym">Aleurodes tabaci</name>
    <dbReference type="NCBI Taxonomy" id="7038"/>
    <lineage>
        <taxon>Eukaryota</taxon>
        <taxon>Metazoa</taxon>
        <taxon>Ecdysozoa</taxon>
        <taxon>Arthropoda</taxon>
        <taxon>Hexapoda</taxon>
        <taxon>Insecta</taxon>
        <taxon>Pterygota</taxon>
        <taxon>Neoptera</taxon>
        <taxon>Paraneoptera</taxon>
        <taxon>Hemiptera</taxon>
        <taxon>Sternorrhyncha</taxon>
        <taxon>Aleyrodoidea</taxon>
        <taxon>Aleyrodidae</taxon>
        <taxon>Aleyrodinae</taxon>
        <taxon>Bemisia</taxon>
    </lineage>
</organism>
<feature type="signal peptide" evidence="1">
    <location>
        <begin position="1"/>
        <end position="27"/>
    </location>
</feature>
<evidence type="ECO:0000313" key="3">
    <source>
        <dbReference type="Proteomes" id="UP001152759"/>
    </source>
</evidence>
<dbReference type="PANTHER" id="PTHR31683">
    <property type="entry name" value="PECTATE LYASE 18-RELATED"/>
    <property type="match status" value="1"/>
</dbReference>
<dbReference type="Proteomes" id="UP001152759">
    <property type="component" value="Chromosome 10"/>
</dbReference>
<feature type="chain" id="PRO_5040292724" evidence="1">
    <location>
        <begin position="28"/>
        <end position="392"/>
    </location>
</feature>
<sequence>MRSTMSRLLPLVTILLSLSCSQVGAHAASASFLYAKAETKRKYGSGYGFGGDARGGESGETIEVFTKEELARALCNRVKDGYCLDAAPRNVILQDEVDFTTDDGIVTEPGCDNDAVKHPECTVIKRHILNRYDSCRGRPMVQVAYSHAGVAPLLVGSNKTLRGGGTIVGSGLLFRGVSNVFVSGIFIDAINPRVAFAGAAFTVDNSTRVFIDNCTVRETGIFVRTRGRQNAFTVSNSLFYGADEYIPSCGDYHFFLWLVDSYHDRVTFYKNRVVNALGSGFSTSTPSSAIIHLICNTFVNSSMEAMVYAQGDATVLAEGNSFRATHRAGLPFGGAVYMPRVPPDSKRCKPLIDRICLLNEISEAQCGTDGCRTNEEVLQTFKMLDRSFLAAF</sequence>
<dbReference type="InterPro" id="IPR012334">
    <property type="entry name" value="Pectin_lyas_fold"/>
</dbReference>